<organism evidence="2">
    <name type="scientific">freshwater metagenome</name>
    <dbReference type="NCBI Taxonomy" id="449393"/>
    <lineage>
        <taxon>unclassified sequences</taxon>
        <taxon>metagenomes</taxon>
        <taxon>ecological metagenomes</taxon>
    </lineage>
</organism>
<protein>
    <submittedName>
        <fullName evidence="2">Unannotated protein</fullName>
    </submittedName>
</protein>
<feature type="domain" description="Glycosyltransferase 2-like" evidence="1">
    <location>
        <begin position="20"/>
        <end position="202"/>
    </location>
</feature>
<dbReference type="EMBL" id="CAFBMB010000033">
    <property type="protein sequence ID" value="CAB4894631.1"/>
    <property type="molecule type" value="Genomic_DNA"/>
</dbReference>
<dbReference type="SUPFAM" id="SSF53448">
    <property type="entry name" value="Nucleotide-diphospho-sugar transferases"/>
    <property type="match status" value="1"/>
</dbReference>
<sequence>MVPTTPQPRSKTAPGTPAISIVIPTRAQRAADGSASVVVACVTSIVKQSTYRDFEIIVVHDAGAEPDVLAALKKIAGASLSLVRFDGPFNFSRKMNHGVIQARGNFILSMNDDVEIISPDWIEQLRETIEPADVAMVGAMLYFANGTIQHAGHAHVGGLPTHIGIGEPRGSAGPDGDYLDVRERVGVTAACALIRRDAFERVGGFCELLPGNYNDVDLSLKLRSLGYRILWTPRAELYHFESVSRSPEISGYELNFLHDRWGSTLDVIDVSNAVVESRR</sequence>
<accession>A0A6J7FH67</accession>
<gene>
    <name evidence="2" type="ORF">UFOPK3516_00616</name>
</gene>
<name>A0A6J7FH67_9ZZZZ</name>
<dbReference type="AlphaFoldDB" id="A0A6J7FH67"/>
<evidence type="ECO:0000259" key="1">
    <source>
        <dbReference type="Pfam" id="PF00535"/>
    </source>
</evidence>
<dbReference type="Gene3D" id="3.90.550.10">
    <property type="entry name" value="Spore Coat Polysaccharide Biosynthesis Protein SpsA, Chain A"/>
    <property type="match status" value="1"/>
</dbReference>
<dbReference type="Pfam" id="PF00535">
    <property type="entry name" value="Glycos_transf_2"/>
    <property type="match status" value="1"/>
</dbReference>
<dbReference type="InterPro" id="IPR001173">
    <property type="entry name" value="Glyco_trans_2-like"/>
</dbReference>
<reference evidence="2" key="1">
    <citation type="submission" date="2020-05" db="EMBL/GenBank/DDBJ databases">
        <authorList>
            <person name="Chiriac C."/>
            <person name="Salcher M."/>
            <person name="Ghai R."/>
            <person name="Kavagutti S V."/>
        </authorList>
    </citation>
    <scope>NUCLEOTIDE SEQUENCE</scope>
</reference>
<dbReference type="PANTHER" id="PTHR43179">
    <property type="entry name" value="RHAMNOSYLTRANSFERASE WBBL"/>
    <property type="match status" value="1"/>
</dbReference>
<dbReference type="InterPro" id="IPR029044">
    <property type="entry name" value="Nucleotide-diphossugar_trans"/>
</dbReference>
<proteinExistence type="predicted"/>
<evidence type="ECO:0000313" key="2">
    <source>
        <dbReference type="EMBL" id="CAB4894631.1"/>
    </source>
</evidence>
<dbReference type="PANTHER" id="PTHR43179:SF7">
    <property type="entry name" value="RHAMNOSYLTRANSFERASE WBBL"/>
    <property type="match status" value="1"/>
</dbReference>